<reference evidence="2" key="1">
    <citation type="submission" date="2022-03" db="EMBL/GenBank/DDBJ databases">
        <authorList>
            <person name="Martin H S."/>
        </authorList>
    </citation>
    <scope>NUCLEOTIDE SEQUENCE</scope>
</reference>
<proteinExistence type="predicted"/>
<evidence type="ECO:0000256" key="1">
    <source>
        <dbReference type="SAM" id="MobiDB-lite"/>
    </source>
</evidence>
<evidence type="ECO:0000313" key="2">
    <source>
        <dbReference type="EMBL" id="CAH2042305.1"/>
    </source>
</evidence>
<name>A0ABN8HZS6_9NEOP</name>
<keyword evidence="3" id="KW-1185">Reference proteome</keyword>
<evidence type="ECO:0000313" key="3">
    <source>
        <dbReference type="Proteomes" id="UP000837857"/>
    </source>
</evidence>
<dbReference type="EMBL" id="OW152826">
    <property type="protein sequence ID" value="CAH2042305.1"/>
    <property type="molecule type" value="Genomic_DNA"/>
</dbReference>
<sequence length="67" mass="7469">MDNIDALDRQLADLQMCKEGNTPGKMKKIPPAVPPKKKAQPQVPRSALVNTLREPSYSSKISPVHFR</sequence>
<protein>
    <submittedName>
        <fullName evidence="2">Uncharacterized protein</fullName>
    </submittedName>
</protein>
<dbReference type="Proteomes" id="UP000837857">
    <property type="component" value="Chromosome 14"/>
</dbReference>
<feature type="non-terminal residue" evidence="2">
    <location>
        <position position="67"/>
    </location>
</feature>
<accession>A0ABN8HZS6</accession>
<feature type="region of interest" description="Disordered" evidence="1">
    <location>
        <begin position="19"/>
        <end position="67"/>
    </location>
</feature>
<gene>
    <name evidence="2" type="ORF">IPOD504_LOCUS3724</name>
</gene>
<organism evidence="2 3">
    <name type="scientific">Iphiclides podalirius</name>
    <name type="common">scarce swallowtail</name>
    <dbReference type="NCBI Taxonomy" id="110791"/>
    <lineage>
        <taxon>Eukaryota</taxon>
        <taxon>Metazoa</taxon>
        <taxon>Ecdysozoa</taxon>
        <taxon>Arthropoda</taxon>
        <taxon>Hexapoda</taxon>
        <taxon>Insecta</taxon>
        <taxon>Pterygota</taxon>
        <taxon>Neoptera</taxon>
        <taxon>Endopterygota</taxon>
        <taxon>Lepidoptera</taxon>
        <taxon>Glossata</taxon>
        <taxon>Ditrysia</taxon>
        <taxon>Papilionoidea</taxon>
        <taxon>Papilionidae</taxon>
        <taxon>Papilioninae</taxon>
        <taxon>Iphiclides</taxon>
    </lineage>
</organism>